<accession>A0A1H4SEZ2</accession>
<dbReference type="RefSeq" id="WP_074655206.1">
    <property type="nucleotide sequence ID" value="NZ_FNSD01000001.1"/>
</dbReference>
<dbReference type="InterPro" id="IPR036237">
    <property type="entry name" value="Xyl_isomerase-like_sf"/>
</dbReference>
<dbReference type="Pfam" id="PF01261">
    <property type="entry name" value="AP_endonuc_2"/>
    <property type="match status" value="1"/>
</dbReference>
<dbReference type="InterPro" id="IPR006311">
    <property type="entry name" value="TAT_signal"/>
</dbReference>
<dbReference type="Gene3D" id="3.20.20.150">
    <property type="entry name" value="Divalent-metal-dependent TIM barrel enzymes"/>
    <property type="match status" value="1"/>
</dbReference>
<dbReference type="GO" id="GO:0016853">
    <property type="term" value="F:isomerase activity"/>
    <property type="evidence" value="ECO:0007669"/>
    <property type="project" value="UniProtKB-KW"/>
</dbReference>
<organism evidence="2 3">
    <name type="scientific">Terriglobus roseus</name>
    <dbReference type="NCBI Taxonomy" id="392734"/>
    <lineage>
        <taxon>Bacteria</taxon>
        <taxon>Pseudomonadati</taxon>
        <taxon>Acidobacteriota</taxon>
        <taxon>Terriglobia</taxon>
        <taxon>Terriglobales</taxon>
        <taxon>Acidobacteriaceae</taxon>
        <taxon>Terriglobus</taxon>
    </lineage>
</organism>
<dbReference type="PANTHER" id="PTHR12110:SF41">
    <property type="entry name" value="INOSOSE DEHYDRATASE"/>
    <property type="match status" value="1"/>
</dbReference>
<dbReference type="PROSITE" id="PS51318">
    <property type="entry name" value="TAT"/>
    <property type="match status" value="1"/>
</dbReference>
<feature type="domain" description="Xylose isomerase-like TIM barrel" evidence="1">
    <location>
        <begin position="61"/>
        <end position="315"/>
    </location>
</feature>
<keyword evidence="2" id="KW-0413">Isomerase</keyword>
<dbReference type="EMBL" id="FNSD01000001">
    <property type="protein sequence ID" value="SEC42766.1"/>
    <property type="molecule type" value="Genomic_DNA"/>
</dbReference>
<protein>
    <submittedName>
        <fullName evidence="2">Sugar phosphate isomerase/epimerase</fullName>
    </submittedName>
</protein>
<evidence type="ECO:0000313" key="2">
    <source>
        <dbReference type="EMBL" id="SEC42766.1"/>
    </source>
</evidence>
<dbReference type="OrthoDB" id="9815124at2"/>
<proteinExistence type="predicted"/>
<evidence type="ECO:0000259" key="1">
    <source>
        <dbReference type="Pfam" id="PF01261"/>
    </source>
</evidence>
<dbReference type="SUPFAM" id="SSF51658">
    <property type="entry name" value="Xylose isomerase-like"/>
    <property type="match status" value="1"/>
</dbReference>
<name>A0A1H4SEZ2_9BACT</name>
<dbReference type="InterPro" id="IPR050312">
    <property type="entry name" value="IolE/XylAMocC-like"/>
</dbReference>
<dbReference type="PANTHER" id="PTHR12110">
    <property type="entry name" value="HYDROXYPYRUVATE ISOMERASE"/>
    <property type="match status" value="1"/>
</dbReference>
<gene>
    <name evidence="2" type="ORF">SAMN05443244_3435</name>
</gene>
<dbReference type="InterPro" id="IPR013022">
    <property type="entry name" value="Xyl_isomerase-like_TIM-brl"/>
</dbReference>
<sequence>MRLNRRELLYGAAAVAATTTFPSLVSAQVKQLAASCPFHLAVINDEISPDLDHAAYIASKEFGLHHLELRNINGKGLHIMSSDELAEAKKILAKYQLKVTDIGSPLFKSDLPGAPLSKDSPKRKNPSAPDVDQDALLDRCIDLAKTFGTDRIRCFDFWRLDDAAAYRKQINQKLDEAASKCSKHGLVLVLENEMACNTGSGAEALATLNGVPNRGLMLNWDPGNSGTFATDVPFPDDYERLPKSRIGHVHAKNVRMAPETKSGWEWQPVDIGKIDWAAQFKALKRDGYTHAVSLETHWHGGGTPENSTRRSMQGLMACMEKAELLRS</sequence>
<evidence type="ECO:0000313" key="3">
    <source>
        <dbReference type="Proteomes" id="UP000182409"/>
    </source>
</evidence>
<dbReference type="Proteomes" id="UP000182409">
    <property type="component" value="Unassembled WGS sequence"/>
</dbReference>
<reference evidence="2 3" key="1">
    <citation type="submission" date="2016-10" db="EMBL/GenBank/DDBJ databases">
        <authorList>
            <person name="de Groot N.N."/>
        </authorList>
    </citation>
    <scope>NUCLEOTIDE SEQUENCE [LARGE SCALE GENOMIC DNA]</scope>
    <source>
        <strain evidence="2 3">AB35.6</strain>
    </source>
</reference>
<dbReference type="AlphaFoldDB" id="A0A1H4SEZ2"/>